<reference evidence="1" key="1">
    <citation type="journal article" date="2011" name="PLoS Biol.">
        <title>Gene gain and loss during evolution of obligate parasitism in the white rust pathogen of Arabidopsis thaliana.</title>
        <authorList>
            <person name="Kemen E."/>
            <person name="Gardiner A."/>
            <person name="Schultz-Larsen T."/>
            <person name="Kemen A.C."/>
            <person name="Balmuth A.L."/>
            <person name="Robert-Seilaniantz A."/>
            <person name="Bailey K."/>
            <person name="Holub E."/>
            <person name="Studholme D.J."/>
            <person name="Maclean D."/>
            <person name="Jones J.D."/>
        </authorList>
    </citation>
    <scope>NUCLEOTIDE SEQUENCE</scope>
</reference>
<sequence>MPSDEFLQGDFATQARELRRLIASAKDRSKVAHLQDRLHALESLQHEPLNNQRAPSLLHKSYSKRSTRSPHPLGLCALDEHSEFDTLEEDSKCLLVEQVISTCIDLQHDATNILSGSRMTFWISTGLFPQQIILLLGKATPLMSLELTFRHIRSLSVYTHQHRCFSKHIALATLKIPFKTKNHLRVQTLDIESPEAVNFITIQIHAAYQDFAKVYNVHINALNA</sequence>
<dbReference type="SUPFAM" id="SSF49785">
    <property type="entry name" value="Galactose-binding domain-like"/>
    <property type="match status" value="1"/>
</dbReference>
<dbReference type="EMBL" id="FR824244">
    <property type="protein sequence ID" value="CCA23571.1"/>
    <property type="molecule type" value="Genomic_DNA"/>
</dbReference>
<proteinExistence type="predicted"/>
<dbReference type="AlphaFoldDB" id="F0WQG2"/>
<protein>
    <submittedName>
        <fullName evidence="1">Uncharacterized protein AlNc14C199G8633</fullName>
    </submittedName>
</protein>
<accession>F0WQG2</accession>
<reference evidence="1" key="2">
    <citation type="submission" date="2011-02" db="EMBL/GenBank/DDBJ databases">
        <authorList>
            <person name="MacLean D."/>
        </authorList>
    </citation>
    <scope>NUCLEOTIDE SEQUENCE</scope>
</reference>
<dbReference type="GO" id="GO:0030992">
    <property type="term" value="C:intraciliary transport particle B"/>
    <property type="evidence" value="ECO:0007669"/>
    <property type="project" value="InterPro"/>
</dbReference>
<dbReference type="PANTHER" id="PTHR33906">
    <property type="entry name" value="INTRAFLAGELLAR TRANSPORT PROTEIN 25 HOMOLOG"/>
    <property type="match status" value="1"/>
</dbReference>
<gene>
    <name evidence="1" type="primary">AlNc14C199G8633</name>
    <name evidence="1" type="ORF">ALNC14_097150</name>
</gene>
<organism evidence="1">
    <name type="scientific">Albugo laibachii Nc14</name>
    <dbReference type="NCBI Taxonomy" id="890382"/>
    <lineage>
        <taxon>Eukaryota</taxon>
        <taxon>Sar</taxon>
        <taxon>Stramenopiles</taxon>
        <taxon>Oomycota</taxon>
        <taxon>Peronosporomycetes</taxon>
        <taxon>Albuginales</taxon>
        <taxon>Albuginaceae</taxon>
        <taxon>Albugo</taxon>
    </lineage>
</organism>
<dbReference type="PANTHER" id="PTHR33906:SF1">
    <property type="entry name" value="INTRAFLAGELLAR TRANSPORT PROTEIN 25 HOMOLOG"/>
    <property type="match status" value="1"/>
</dbReference>
<evidence type="ECO:0000313" key="1">
    <source>
        <dbReference type="EMBL" id="CCA23571.1"/>
    </source>
</evidence>
<dbReference type="GO" id="GO:0042073">
    <property type="term" value="P:intraciliary transport"/>
    <property type="evidence" value="ECO:0007669"/>
    <property type="project" value="InterPro"/>
</dbReference>
<dbReference type="GO" id="GO:0005929">
    <property type="term" value="C:cilium"/>
    <property type="evidence" value="ECO:0007669"/>
    <property type="project" value="TreeGrafter"/>
</dbReference>
<dbReference type="InterPro" id="IPR008979">
    <property type="entry name" value="Galactose-bd-like_sf"/>
</dbReference>
<dbReference type="InterPro" id="IPR033558">
    <property type="entry name" value="IFT25"/>
</dbReference>
<dbReference type="Gene3D" id="2.60.120.260">
    <property type="entry name" value="Galactose-binding domain-like"/>
    <property type="match status" value="1"/>
</dbReference>
<name>F0WQG2_9STRA</name>
<dbReference type="HOGENOM" id="CLU_1032883_0_0_1"/>